<dbReference type="RefSeq" id="WP_380072673.1">
    <property type="nucleotide sequence ID" value="NZ_JBHRTO010000001.1"/>
</dbReference>
<reference evidence="2" key="1">
    <citation type="journal article" date="2019" name="Int. J. Syst. Evol. Microbiol.">
        <title>The Global Catalogue of Microorganisms (GCM) 10K type strain sequencing project: providing services to taxonomists for standard genome sequencing and annotation.</title>
        <authorList>
            <consortium name="The Broad Institute Genomics Platform"/>
            <consortium name="The Broad Institute Genome Sequencing Center for Infectious Disease"/>
            <person name="Wu L."/>
            <person name="Ma J."/>
        </authorList>
    </citation>
    <scope>NUCLEOTIDE SEQUENCE [LARGE SCALE GENOMIC DNA]</scope>
    <source>
        <strain evidence="2">KCTC 52039</strain>
    </source>
</reference>
<evidence type="ECO:0000313" key="2">
    <source>
        <dbReference type="Proteomes" id="UP001595547"/>
    </source>
</evidence>
<sequence>MSDARFEDGAEQPLRLIAQDAEGLAVIAALLQDAVFPITEMSLVRHKRRFALMLNRFRWEDRDAAAQAGRKYERVQSLLVFEDVLAVRSQGIDRSDKDMILSLLDISFTPGADGTGLVTLVLAGDGAIGLDVEALDATLRDVTRPYLAPSGKVPQHDL</sequence>
<dbReference type="Proteomes" id="UP001595547">
    <property type="component" value="Unassembled WGS sequence"/>
</dbReference>
<keyword evidence="2" id="KW-1185">Reference proteome</keyword>
<evidence type="ECO:0000313" key="1">
    <source>
        <dbReference type="EMBL" id="MFC3181059.1"/>
    </source>
</evidence>
<comment type="caution">
    <text evidence="1">The sequence shown here is derived from an EMBL/GenBank/DDBJ whole genome shotgun (WGS) entry which is preliminary data.</text>
</comment>
<accession>A0ABV7J289</accession>
<dbReference type="InterPro" id="IPR021335">
    <property type="entry name" value="DUF2948"/>
</dbReference>
<proteinExistence type="predicted"/>
<gene>
    <name evidence="1" type="ORF">ACFOGH_08670</name>
</gene>
<dbReference type="EMBL" id="JBHRTO010000001">
    <property type="protein sequence ID" value="MFC3181059.1"/>
    <property type="molecule type" value="Genomic_DNA"/>
</dbReference>
<dbReference type="Pfam" id="PF11164">
    <property type="entry name" value="DUF2948"/>
    <property type="match status" value="1"/>
</dbReference>
<name>A0ABV7J289_9RHOB</name>
<organism evidence="1 2">
    <name type="scientific">Cypionkella sinensis</name>
    <dbReference type="NCBI Taxonomy" id="1756043"/>
    <lineage>
        <taxon>Bacteria</taxon>
        <taxon>Pseudomonadati</taxon>
        <taxon>Pseudomonadota</taxon>
        <taxon>Alphaproteobacteria</taxon>
        <taxon>Rhodobacterales</taxon>
        <taxon>Paracoccaceae</taxon>
        <taxon>Cypionkella</taxon>
    </lineage>
</organism>
<protein>
    <submittedName>
        <fullName evidence="1">DUF2948 family protein</fullName>
    </submittedName>
</protein>